<dbReference type="EMBL" id="CP010554">
    <property type="protein sequence ID" value="AJP48896.1"/>
    <property type="molecule type" value="Genomic_DNA"/>
</dbReference>
<dbReference type="InterPro" id="IPR036622">
    <property type="entry name" value="LigA_sf"/>
</dbReference>
<dbReference type="RefSeq" id="WP_202634957.1">
    <property type="nucleotide sequence ID" value="NZ_CP010554.1"/>
</dbReference>
<dbReference type="Gene3D" id="1.10.700.10">
    <property type="entry name" value="Dioxygenase LigAB, LigA subunit"/>
    <property type="match status" value="1"/>
</dbReference>
<dbReference type="Proteomes" id="UP000061603">
    <property type="component" value="Chromosome"/>
</dbReference>
<dbReference type="STRING" id="1565605.PG1C_11595"/>
<dbReference type="KEGG" id="rbu:PG1C_11595"/>
<name>A0A0C5JNF0_9PROT</name>
<dbReference type="AlphaFoldDB" id="A0A0C5JNF0"/>
<evidence type="ECO:0000313" key="1">
    <source>
        <dbReference type="EMBL" id="AJP48896.1"/>
    </source>
</evidence>
<gene>
    <name evidence="1" type="ORF">PG1C_11595</name>
</gene>
<dbReference type="SUPFAM" id="SSF48076">
    <property type="entry name" value="LigA subunit of an aromatic-ring-opening dioxygenase LigAB"/>
    <property type="match status" value="1"/>
</dbReference>
<protein>
    <submittedName>
        <fullName evidence="1">Subunit of meta-cleavage enzyme</fullName>
    </submittedName>
</protein>
<sequence length="90" mass="10225">MARYEVHRLIQNLTKVPGLLDRLTTETRAVFDEYGLTDQERQALTEASPPALASIDVHPILQMLYLIARNPGMATQVSIRDYHALFNKES</sequence>
<dbReference type="HOGENOM" id="CLU_2438738_0_0_4"/>
<organism evidence="1 2">
    <name type="scientific">Rugosibacter aromaticivorans</name>
    <dbReference type="NCBI Taxonomy" id="1565605"/>
    <lineage>
        <taxon>Bacteria</taxon>
        <taxon>Pseudomonadati</taxon>
        <taxon>Pseudomonadota</taxon>
        <taxon>Betaproteobacteria</taxon>
        <taxon>Nitrosomonadales</taxon>
        <taxon>Sterolibacteriaceae</taxon>
        <taxon>Rugosibacter</taxon>
    </lineage>
</organism>
<reference evidence="1 2" key="1">
    <citation type="journal article" date="2015" name="Genome Announc.">
        <title>Complete Genome Sequence of a Novel Bacterium within the Family Rhodocyclaceae That Degrades Polycyclic Aromatic Hydrocarbons.</title>
        <authorList>
            <person name="Singleton D.R."/>
            <person name="Dickey A.N."/>
            <person name="Scholl E.H."/>
            <person name="Wright F.A."/>
            <person name="Aitken M.D."/>
        </authorList>
    </citation>
    <scope>NUCLEOTIDE SEQUENCE [LARGE SCALE GENOMIC DNA]</scope>
    <source>
        <strain evidence="2">PG1-Ca6</strain>
    </source>
</reference>
<accession>A0A0C5JNF0</accession>
<evidence type="ECO:0000313" key="2">
    <source>
        <dbReference type="Proteomes" id="UP000061603"/>
    </source>
</evidence>
<proteinExistence type="predicted"/>
<keyword evidence="2" id="KW-1185">Reference proteome</keyword>